<evidence type="ECO:0000313" key="3">
    <source>
        <dbReference type="EMBL" id="KAJ6841862.1"/>
    </source>
</evidence>
<evidence type="ECO:0000256" key="2">
    <source>
        <dbReference type="SAM" id="Phobius"/>
    </source>
</evidence>
<reference evidence="3" key="2">
    <citation type="submission" date="2023-04" db="EMBL/GenBank/DDBJ databases">
        <authorList>
            <person name="Bruccoleri R.E."/>
            <person name="Oakeley E.J."/>
            <person name="Faust A.-M."/>
            <person name="Dessus-Babus S."/>
            <person name="Altorfer M."/>
            <person name="Burckhardt D."/>
            <person name="Oertli M."/>
            <person name="Naumann U."/>
            <person name="Petersen F."/>
            <person name="Wong J."/>
        </authorList>
    </citation>
    <scope>NUCLEOTIDE SEQUENCE</scope>
    <source>
        <strain evidence="3">GSM-AAB239-AS_SAM_17_03QT</strain>
        <tissue evidence="3">Leaf</tissue>
    </source>
</reference>
<feature type="compositionally biased region" description="Basic and acidic residues" evidence="1">
    <location>
        <begin position="16"/>
        <end position="25"/>
    </location>
</feature>
<gene>
    <name evidence="3" type="ORF">M6B38_304355</name>
</gene>
<dbReference type="PANTHER" id="PTHR34064:SF3">
    <property type="entry name" value="OS04G0672300 PROTEIN"/>
    <property type="match status" value="1"/>
</dbReference>
<organism evidence="3 4">
    <name type="scientific">Iris pallida</name>
    <name type="common">Sweet iris</name>
    <dbReference type="NCBI Taxonomy" id="29817"/>
    <lineage>
        <taxon>Eukaryota</taxon>
        <taxon>Viridiplantae</taxon>
        <taxon>Streptophyta</taxon>
        <taxon>Embryophyta</taxon>
        <taxon>Tracheophyta</taxon>
        <taxon>Spermatophyta</taxon>
        <taxon>Magnoliopsida</taxon>
        <taxon>Liliopsida</taxon>
        <taxon>Asparagales</taxon>
        <taxon>Iridaceae</taxon>
        <taxon>Iridoideae</taxon>
        <taxon>Irideae</taxon>
        <taxon>Iris</taxon>
    </lineage>
</organism>
<comment type="caution">
    <text evidence="3">The sequence shown here is derived from an EMBL/GenBank/DDBJ whole genome shotgun (WGS) entry which is preliminary data.</text>
</comment>
<dbReference type="PANTHER" id="PTHR34064">
    <property type="entry name" value="OS04G0672300 PROTEIN"/>
    <property type="match status" value="1"/>
</dbReference>
<keyword evidence="2" id="KW-1133">Transmembrane helix</keyword>
<feature type="transmembrane region" description="Helical" evidence="2">
    <location>
        <begin position="143"/>
        <end position="162"/>
    </location>
</feature>
<dbReference type="EMBL" id="JANAVB010008200">
    <property type="protein sequence ID" value="KAJ6841862.1"/>
    <property type="molecule type" value="Genomic_DNA"/>
</dbReference>
<keyword evidence="2" id="KW-0812">Transmembrane</keyword>
<accession>A0AAX6HM50</accession>
<dbReference type="Proteomes" id="UP001140949">
    <property type="component" value="Unassembled WGS sequence"/>
</dbReference>
<keyword evidence="2" id="KW-0472">Membrane</keyword>
<protein>
    <submittedName>
        <fullName evidence="3">Uncharacterized protein</fullName>
    </submittedName>
</protein>
<feature type="region of interest" description="Disordered" evidence="1">
    <location>
        <begin position="1"/>
        <end position="25"/>
    </location>
</feature>
<keyword evidence="4" id="KW-1185">Reference proteome</keyword>
<dbReference type="AlphaFoldDB" id="A0AAX6HM50"/>
<sequence length="183" mass="19069">MAMPGFSNSVSGEDGAIDRGLAKDGAPVKESTEFVTVDVGSLSALAGREANSSPRVIKSISRKESQRSTEKKAAAEEDATAAYALSVGAHASGKIAVAGHVAVIEEAVPPFATSTTPTASAKLRRLGSGGRRPSPWLHPRKDLLFFATVSSIGTMILLYFTLSTGKMTGARDDVEGRVISHLL</sequence>
<reference evidence="3" key="1">
    <citation type="journal article" date="2023" name="GigaByte">
        <title>Genome assembly of the bearded iris, Iris pallida Lam.</title>
        <authorList>
            <person name="Bruccoleri R.E."/>
            <person name="Oakeley E.J."/>
            <person name="Faust A.M.E."/>
            <person name="Altorfer M."/>
            <person name="Dessus-Babus S."/>
            <person name="Burckhardt D."/>
            <person name="Oertli M."/>
            <person name="Naumann U."/>
            <person name="Petersen F."/>
            <person name="Wong J."/>
        </authorList>
    </citation>
    <scope>NUCLEOTIDE SEQUENCE</scope>
    <source>
        <strain evidence="3">GSM-AAB239-AS_SAM_17_03QT</strain>
    </source>
</reference>
<evidence type="ECO:0000256" key="1">
    <source>
        <dbReference type="SAM" id="MobiDB-lite"/>
    </source>
</evidence>
<proteinExistence type="predicted"/>
<feature type="compositionally biased region" description="Polar residues" evidence="1">
    <location>
        <begin position="1"/>
        <end position="11"/>
    </location>
</feature>
<name>A0AAX6HM50_IRIPA</name>
<evidence type="ECO:0000313" key="4">
    <source>
        <dbReference type="Proteomes" id="UP001140949"/>
    </source>
</evidence>